<proteinExistence type="predicted"/>
<gene>
    <name evidence="1" type="ORF">RFM68_31400</name>
</gene>
<sequence length="88" mass="9974">MSEAKTTTNHDEIRKWVEARGGHPAVVRTKGPGGILRVDFGDPEEALEPVEWDEFFRIFEENALAFLHQDESGSGGKSRFNKFVERGR</sequence>
<comment type="caution">
    <text evidence="1">The sequence shown here is derived from an EMBL/GenBank/DDBJ whole genome shotgun (WGS) entry which is preliminary data.</text>
</comment>
<evidence type="ECO:0000313" key="2">
    <source>
        <dbReference type="Proteomes" id="UP001276840"/>
    </source>
</evidence>
<keyword evidence="2" id="KW-1185">Reference proteome</keyword>
<name>A0ABU4ZVE2_9HYPH</name>
<evidence type="ECO:0008006" key="3">
    <source>
        <dbReference type="Google" id="ProtNLM"/>
    </source>
</evidence>
<protein>
    <recommendedName>
        <fullName evidence="3">1,4-alpha-glucan branching enzyme</fullName>
    </recommendedName>
</protein>
<evidence type="ECO:0000313" key="1">
    <source>
        <dbReference type="EMBL" id="MDX8528982.1"/>
    </source>
</evidence>
<dbReference type="RefSeq" id="WP_320236855.1">
    <property type="nucleotide sequence ID" value="NZ_JAVIJF010000033.1"/>
</dbReference>
<reference evidence="1 2" key="1">
    <citation type="submission" date="2023-08" db="EMBL/GenBank/DDBJ databases">
        <title>Implementing the SeqCode for naming new Mesorhizobium species isolated from Vachellia karroo root nodules.</title>
        <authorList>
            <person name="Van Lill M."/>
        </authorList>
    </citation>
    <scope>NUCLEOTIDE SEQUENCE [LARGE SCALE GENOMIC DNA]</scope>
    <source>
        <strain evidence="1 2">MSK 1335</strain>
    </source>
</reference>
<dbReference type="Proteomes" id="UP001276840">
    <property type="component" value="Unassembled WGS sequence"/>
</dbReference>
<dbReference type="EMBL" id="JAVIJF010000033">
    <property type="protein sequence ID" value="MDX8528982.1"/>
    <property type="molecule type" value="Genomic_DNA"/>
</dbReference>
<organism evidence="1 2">
    <name type="scientific">Mesorhizobium montanum</name>
    <dbReference type="NCBI Taxonomy" id="3072323"/>
    <lineage>
        <taxon>Bacteria</taxon>
        <taxon>Pseudomonadati</taxon>
        <taxon>Pseudomonadota</taxon>
        <taxon>Alphaproteobacteria</taxon>
        <taxon>Hyphomicrobiales</taxon>
        <taxon>Phyllobacteriaceae</taxon>
        <taxon>Mesorhizobium</taxon>
    </lineage>
</organism>
<accession>A0ABU4ZVE2</accession>